<dbReference type="InterPro" id="IPR032880">
    <property type="entry name" value="CSC1/OSCA1-like_N"/>
</dbReference>
<evidence type="ECO:0000259" key="2">
    <source>
        <dbReference type="Pfam" id="PF13967"/>
    </source>
</evidence>
<sequence length="116" mass="12639">MSTGSSSTVDAIIKGIFSGSLTDAKYQYLSIIGLLYQVGINIAIGAGAFLVFVVLRPTNARVYARRYKHMKGRLTGHPGWCSGMNCENMEWMGIVGTDEHSVSRASTERAKSLHLL</sequence>
<feature type="transmembrane region" description="Helical" evidence="1">
    <location>
        <begin position="28"/>
        <end position="55"/>
    </location>
</feature>
<dbReference type="GeneID" id="63802371"/>
<comment type="caution">
    <text evidence="3">The sequence shown here is derived from an EMBL/GenBank/DDBJ whole genome shotgun (WGS) entry which is preliminary data.</text>
</comment>
<name>A0A1Y1VZM8_9FUNG</name>
<keyword evidence="1" id="KW-1133">Transmembrane helix</keyword>
<dbReference type="RefSeq" id="XP_040740669.1">
    <property type="nucleotide sequence ID" value="XM_040885723.1"/>
</dbReference>
<dbReference type="Pfam" id="PF13967">
    <property type="entry name" value="RSN1_TM"/>
    <property type="match status" value="1"/>
</dbReference>
<accession>A0A1Y1VZM8</accession>
<evidence type="ECO:0000256" key="1">
    <source>
        <dbReference type="SAM" id="Phobius"/>
    </source>
</evidence>
<proteinExistence type="predicted"/>
<dbReference type="EMBL" id="MCFD01000014">
    <property type="protein sequence ID" value="ORX66710.1"/>
    <property type="molecule type" value="Genomic_DNA"/>
</dbReference>
<gene>
    <name evidence="3" type="ORF">DL89DRAFT_259840</name>
</gene>
<evidence type="ECO:0000313" key="4">
    <source>
        <dbReference type="Proteomes" id="UP000193922"/>
    </source>
</evidence>
<dbReference type="Proteomes" id="UP000193922">
    <property type="component" value="Unassembled WGS sequence"/>
</dbReference>
<protein>
    <recommendedName>
        <fullName evidence="2">CSC1/OSCA1-like N-terminal transmembrane domain-containing protein</fullName>
    </recommendedName>
</protein>
<dbReference type="AlphaFoldDB" id="A0A1Y1VZM8"/>
<dbReference type="OrthoDB" id="2150324at2759"/>
<feature type="domain" description="CSC1/OSCA1-like N-terminal transmembrane" evidence="2">
    <location>
        <begin position="34"/>
        <end position="71"/>
    </location>
</feature>
<evidence type="ECO:0000313" key="3">
    <source>
        <dbReference type="EMBL" id="ORX66710.1"/>
    </source>
</evidence>
<keyword evidence="1" id="KW-0812">Transmembrane</keyword>
<reference evidence="3 4" key="1">
    <citation type="submission" date="2016-07" db="EMBL/GenBank/DDBJ databases">
        <title>Pervasive Adenine N6-methylation of Active Genes in Fungi.</title>
        <authorList>
            <consortium name="DOE Joint Genome Institute"/>
            <person name="Mondo S.J."/>
            <person name="Dannebaum R.O."/>
            <person name="Kuo R.C."/>
            <person name="Labutti K."/>
            <person name="Haridas S."/>
            <person name="Kuo A."/>
            <person name="Salamov A."/>
            <person name="Ahrendt S.R."/>
            <person name="Lipzen A."/>
            <person name="Sullivan W."/>
            <person name="Andreopoulos W.B."/>
            <person name="Clum A."/>
            <person name="Lindquist E."/>
            <person name="Daum C."/>
            <person name="Ramamoorthy G.K."/>
            <person name="Gryganskyi A."/>
            <person name="Culley D."/>
            <person name="Magnuson J.K."/>
            <person name="James T.Y."/>
            <person name="O'Malley M.A."/>
            <person name="Stajich J.E."/>
            <person name="Spatafora J.W."/>
            <person name="Visel A."/>
            <person name="Grigoriev I.V."/>
        </authorList>
    </citation>
    <scope>NUCLEOTIDE SEQUENCE [LARGE SCALE GENOMIC DNA]</scope>
    <source>
        <strain evidence="3 4">ATCC 12442</strain>
    </source>
</reference>
<organism evidence="3 4">
    <name type="scientific">Linderina pennispora</name>
    <dbReference type="NCBI Taxonomy" id="61395"/>
    <lineage>
        <taxon>Eukaryota</taxon>
        <taxon>Fungi</taxon>
        <taxon>Fungi incertae sedis</taxon>
        <taxon>Zoopagomycota</taxon>
        <taxon>Kickxellomycotina</taxon>
        <taxon>Kickxellomycetes</taxon>
        <taxon>Kickxellales</taxon>
        <taxon>Kickxellaceae</taxon>
        <taxon>Linderina</taxon>
    </lineage>
</organism>
<keyword evidence="4" id="KW-1185">Reference proteome</keyword>
<keyword evidence="1" id="KW-0472">Membrane</keyword>